<dbReference type="Proteomes" id="UP000639396">
    <property type="component" value="Unassembled WGS sequence"/>
</dbReference>
<accession>A0A927C4C6</accession>
<name>A0A927C4C6_9BACL</name>
<gene>
    <name evidence="2" type="ORF">IDH45_03765</name>
</gene>
<dbReference type="InterPro" id="IPR002509">
    <property type="entry name" value="NODB_dom"/>
</dbReference>
<dbReference type="GO" id="GO:0005975">
    <property type="term" value="P:carbohydrate metabolic process"/>
    <property type="evidence" value="ECO:0007669"/>
    <property type="project" value="InterPro"/>
</dbReference>
<dbReference type="InterPro" id="IPR011330">
    <property type="entry name" value="Glyco_hydro/deAcase_b/a-brl"/>
</dbReference>
<dbReference type="PANTHER" id="PTHR10587:SF137">
    <property type="entry name" value="4-DEOXY-4-FORMAMIDO-L-ARABINOSE-PHOSPHOUNDECAPRENOL DEFORMYLASE ARND-RELATED"/>
    <property type="match status" value="1"/>
</dbReference>
<protein>
    <submittedName>
        <fullName evidence="2">Polysaccharide deacetylase family protein</fullName>
    </submittedName>
</protein>
<dbReference type="PANTHER" id="PTHR10587">
    <property type="entry name" value="GLYCOSYL TRANSFERASE-RELATED"/>
    <property type="match status" value="1"/>
</dbReference>
<dbReference type="InterPro" id="IPR054467">
    <property type="entry name" value="YkoP-like_dom"/>
</dbReference>
<comment type="caution">
    <text evidence="2">The sequence shown here is derived from an EMBL/GenBank/DDBJ whole genome shotgun (WGS) entry which is preliminary data.</text>
</comment>
<organism evidence="2 3">
    <name type="scientific">Paenibacillus oceani</name>
    <dbReference type="NCBI Taxonomy" id="2772510"/>
    <lineage>
        <taxon>Bacteria</taxon>
        <taxon>Bacillati</taxon>
        <taxon>Bacillota</taxon>
        <taxon>Bacilli</taxon>
        <taxon>Bacillales</taxon>
        <taxon>Paenibacillaceae</taxon>
        <taxon>Paenibacillus</taxon>
    </lineage>
</organism>
<dbReference type="CDD" id="cd10959">
    <property type="entry name" value="CE4_NodB_like_3"/>
    <property type="match status" value="1"/>
</dbReference>
<dbReference type="InterPro" id="IPR050248">
    <property type="entry name" value="Polysacc_deacetylase_ArnD"/>
</dbReference>
<reference evidence="2" key="1">
    <citation type="submission" date="2020-09" db="EMBL/GenBank/DDBJ databases">
        <title>A novel bacterium of genus Paenibacillus, isolated from South China Sea.</title>
        <authorList>
            <person name="Huang H."/>
            <person name="Mo K."/>
            <person name="Hu Y."/>
        </authorList>
    </citation>
    <scope>NUCLEOTIDE SEQUENCE</scope>
    <source>
        <strain evidence="2">IB182363</strain>
    </source>
</reference>
<dbReference type="SUPFAM" id="SSF88713">
    <property type="entry name" value="Glycoside hydrolase/deacetylase"/>
    <property type="match status" value="1"/>
</dbReference>
<dbReference type="AlphaFoldDB" id="A0A927C4C6"/>
<sequence>MKERLLLSFTLLVVVYTLVPWVVTRIFSIGVFRKGSAGNRIALTFDDGPDPKYTPLLLDLLKKHDVKATFFVLGAKAERHPDLIGRIHREGHQIGIHNYSHKSNWLMSPWSVRRHQVERSADIVSSITGSKPVYYRPPWGILNVFDLFTLKSYNIVLWSVMPKDWRSRIARKKLKSRLETRIREGSVILLHDSGQTFGADPDAPAHMLTALDEVIAGMLQKGLIPVRVDELLEESAEYRLGIFKRVLVSIWMGWEWCFVKLFRVKPIDSMNPLLKIRIREYQGRQAIALPDGEQIRKGDRVAELHLDNYTLYQLGLHSRSPVQLATQLIRQTRLLMPEIGKLMLTDPLYRDVKGLYAITMIHRGSRQLGFTVIDLPNGLFARVTRTYLRLLLYVVHPNGKDRLKEKTALLEPKIVAISKNELKLRYTA</sequence>
<dbReference type="Gene3D" id="3.20.20.370">
    <property type="entry name" value="Glycoside hydrolase/deacetylase"/>
    <property type="match status" value="1"/>
</dbReference>
<feature type="domain" description="NodB homology" evidence="1">
    <location>
        <begin position="39"/>
        <end position="226"/>
    </location>
</feature>
<keyword evidence="3" id="KW-1185">Reference proteome</keyword>
<dbReference type="EMBL" id="JACXJA010000005">
    <property type="protein sequence ID" value="MBD2861104.1"/>
    <property type="molecule type" value="Genomic_DNA"/>
</dbReference>
<dbReference type="RefSeq" id="WP_190924843.1">
    <property type="nucleotide sequence ID" value="NZ_JACXJA010000005.1"/>
</dbReference>
<dbReference type="Pfam" id="PF22790">
    <property type="entry name" value="YkoP"/>
    <property type="match status" value="1"/>
</dbReference>
<proteinExistence type="predicted"/>
<evidence type="ECO:0000313" key="3">
    <source>
        <dbReference type="Proteomes" id="UP000639396"/>
    </source>
</evidence>
<dbReference type="Pfam" id="PF01522">
    <property type="entry name" value="Polysacc_deac_1"/>
    <property type="match status" value="1"/>
</dbReference>
<dbReference type="PROSITE" id="PS51677">
    <property type="entry name" value="NODB"/>
    <property type="match status" value="1"/>
</dbReference>
<dbReference type="GO" id="GO:0016810">
    <property type="term" value="F:hydrolase activity, acting on carbon-nitrogen (but not peptide) bonds"/>
    <property type="evidence" value="ECO:0007669"/>
    <property type="project" value="InterPro"/>
</dbReference>
<evidence type="ECO:0000259" key="1">
    <source>
        <dbReference type="PROSITE" id="PS51677"/>
    </source>
</evidence>
<evidence type="ECO:0000313" key="2">
    <source>
        <dbReference type="EMBL" id="MBD2861104.1"/>
    </source>
</evidence>